<dbReference type="PANTHER" id="PTHR43201:SF5">
    <property type="entry name" value="MEDIUM-CHAIN ACYL-COA LIGASE ACSF2, MITOCHONDRIAL"/>
    <property type="match status" value="1"/>
</dbReference>
<dbReference type="InterPro" id="IPR000873">
    <property type="entry name" value="AMP-dep_synth/lig_dom"/>
</dbReference>
<evidence type="ECO:0000313" key="5">
    <source>
        <dbReference type="EMBL" id="MBE3000432.1"/>
    </source>
</evidence>
<keyword evidence="2 5" id="KW-0436">Ligase</keyword>
<dbReference type="InterPro" id="IPR042099">
    <property type="entry name" value="ANL_N_sf"/>
</dbReference>
<dbReference type="GO" id="GO:0016874">
    <property type="term" value="F:ligase activity"/>
    <property type="evidence" value="ECO:0007669"/>
    <property type="project" value="UniProtKB-KW"/>
</dbReference>
<protein>
    <submittedName>
        <fullName evidence="5">Long-chain fatty acid--CoA ligase</fullName>
    </submittedName>
</protein>
<dbReference type="Pfam" id="PF00501">
    <property type="entry name" value="AMP-binding"/>
    <property type="match status" value="1"/>
</dbReference>
<dbReference type="CDD" id="cd05936">
    <property type="entry name" value="FC-FACS_FadD_like"/>
    <property type="match status" value="1"/>
</dbReference>
<evidence type="ECO:0000259" key="4">
    <source>
        <dbReference type="Pfam" id="PF13193"/>
    </source>
</evidence>
<dbReference type="Pfam" id="PF13193">
    <property type="entry name" value="AMP-binding_C"/>
    <property type="match status" value="1"/>
</dbReference>
<dbReference type="Proteomes" id="UP000806528">
    <property type="component" value="Unassembled WGS sequence"/>
</dbReference>
<dbReference type="Gene3D" id="3.40.50.12780">
    <property type="entry name" value="N-terminal domain of ligase-like"/>
    <property type="match status" value="1"/>
</dbReference>
<organism evidence="5 6">
    <name type="scientific">Nocardiopsis coralli</name>
    <dbReference type="NCBI Taxonomy" id="2772213"/>
    <lineage>
        <taxon>Bacteria</taxon>
        <taxon>Bacillati</taxon>
        <taxon>Actinomycetota</taxon>
        <taxon>Actinomycetes</taxon>
        <taxon>Streptosporangiales</taxon>
        <taxon>Nocardiopsidaceae</taxon>
        <taxon>Nocardiopsis</taxon>
    </lineage>
</organism>
<dbReference type="InterPro" id="IPR045851">
    <property type="entry name" value="AMP-bd_C_sf"/>
</dbReference>
<gene>
    <name evidence="5" type="ORF">IDM40_17245</name>
</gene>
<sequence length="509" mass="54626">MRLSLTTLLSEPAHRFPERTALVCGERRYTYARLWNEVLEHAGALRGLGVGEGDRVALVAGNHVEFVRCYYAALAVGATVLPLAPMLTAEEVAHLLGDSGARVLLSQERFLETARAAGEQAGVAVHPIGPEEEPGTVAALARREPPLDRPVSRRPEDPAVVLYTSGTTGRPKGAVLTHLNLVMSATVNAFDNHPFTREETVLGCLPLFHTFGQTVALNTTFRLGGTLVLHDRFDPHAAIDLMRAEGVTVFLGVPTMYSRLAEAAADSGPASLPSPKFCISGGSALPVALLHRFEEAFGTVVYEGYGLSETSPTAATNQPEFGARAGTVGHAIWGVEVEIADPAVEDTVTLLGTGDRGEIVVRGHNVFAGYLDSPEATAAALQDGWFRTGDIGIKDESGYVSVVDRKKDLVIRGGYNVYPREVEEVLARRPDLAQVAVIGLADDELGEEVCAVVVPAAGAEVDADELVSWSRTRLAAHKYPRRVEVVADLPLGPSHKVLKRELRARLQHR</sequence>
<dbReference type="InterPro" id="IPR020845">
    <property type="entry name" value="AMP-binding_CS"/>
</dbReference>
<keyword evidence="6" id="KW-1185">Reference proteome</keyword>
<evidence type="ECO:0000313" key="6">
    <source>
        <dbReference type="Proteomes" id="UP000806528"/>
    </source>
</evidence>
<comment type="caution">
    <text evidence="5">The sequence shown here is derived from an EMBL/GenBank/DDBJ whole genome shotgun (WGS) entry which is preliminary data.</text>
</comment>
<dbReference type="RefSeq" id="WP_193123042.1">
    <property type="nucleotide sequence ID" value="NZ_JADBGI010000015.1"/>
</dbReference>
<dbReference type="PROSITE" id="PS00455">
    <property type="entry name" value="AMP_BINDING"/>
    <property type="match status" value="1"/>
</dbReference>
<reference evidence="5 6" key="1">
    <citation type="submission" date="2020-09" db="EMBL/GenBank/DDBJ databases">
        <title>Diversity and distribution of actinomycetes associated with coral in the coast of Hainan.</title>
        <authorList>
            <person name="Li F."/>
        </authorList>
    </citation>
    <scope>NUCLEOTIDE SEQUENCE [LARGE SCALE GENOMIC DNA]</scope>
    <source>
        <strain evidence="5 6">HNM0947</strain>
    </source>
</reference>
<dbReference type="PANTHER" id="PTHR43201">
    <property type="entry name" value="ACYL-COA SYNTHETASE"/>
    <property type="match status" value="1"/>
</dbReference>
<name>A0ABR9P9C3_9ACTN</name>
<dbReference type="EMBL" id="JADBGI010000015">
    <property type="protein sequence ID" value="MBE3000432.1"/>
    <property type="molecule type" value="Genomic_DNA"/>
</dbReference>
<dbReference type="SUPFAM" id="SSF56801">
    <property type="entry name" value="Acetyl-CoA synthetase-like"/>
    <property type="match status" value="1"/>
</dbReference>
<dbReference type="InterPro" id="IPR025110">
    <property type="entry name" value="AMP-bd_C"/>
</dbReference>
<accession>A0ABR9P9C3</accession>
<proteinExistence type="inferred from homology"/>
<evidence type="ECO:0000256" key="1">
    <source>
        <dbReference type="ARBA" id="ARBA00006432"/>
    </source>
</evidence>
<dbReference type="Gene3D" id="3.30.300.30">
    <property type="match status" value="1"/>
</dbReference>
<feature type="domain" description="AMP-binding enzyme C-terminal" evidence="4">
    <location>
        <begin position="421"/>
        <end position="496"/>
    </location>
</feature>
<feature type="domain" description="AMP-dependent synthetase/ligase" evidence="3">
    <location>
        <begin position="11"/>
        <end position="371"/>
    </location>
</feature>
<evidence type="ECO:0000256" key="2">
    <source>
        <dbReference type="ARBA" id="ARBA00022598"/>
    </source>
</evidence>
<evidence type="ECO:0000259" key="3">
    <source>
        <dbReference type="Pfam" id="PF00501"/>
    </source>
</evidence>
<comment type="similarity">
    <text evidence="1">Belongs to the ATP-dependent AMP-binding enzyme family.</text>
</comment>